<evidence type="ECO:0000256" key="3">
    <source>
        <dbReference type="ARBA" id="ARBA00022475"/>
    </source>
</evidence>
<evidence type="ECO:0000256" key="10">
    <source>
        <dbReference type="SAM" id="Phobius"/>
    </source>
</evidence>
<dbReference type="EMBL" id="CP121196">
    <property type="protein sequence ID" value="XBH19173.1"/>
    <property type="molecule type" value="Genomic_DNA"/>
</dbReference>
<dbReference type="SMART" id="SM00116">
    <property type="entry name" value="CBS"/>
    <property type="match status" value="2"/>
</dbReference>
<keyword evidence="6 10" id="KW-1133">Transmembrane helix</keyword>
<dbReference type="FunFam" id="3.10.580.10:FF:000002">
    <property type="entry name" value="Magnesium/cobalt efflux protein CorC"/>
    <property type="match status" value="1"/>
</dbReference>
<keyword evidence="8 10" id="KW-0472">Membrane</keyword>
<organism evidence="12">
    <name type="scientific">Telmatobacter sp. DSM 110680</name>
    <dbReference type="NCBI Taxonomy" id="3036704"/>
    <lineage>
        <taxon>Bacteria</taxon>
        <taxon>Pseudomonadati</taxon>
        <taxon>Acidobacteriota</taxon>
        <taxon>Terriglobia</taxon>
        <taxon>Terriglobales</taxon>
        <taxon>Acidobacteriaceae</taxon>
        <taxon>Telmatobacter</taxon>
    </lineage>
</organism>
<dbReference type="InterPro" id="IPR000644">
    <property type="entry name" value="CBS_dom"/>
</dbReference>
<dbReference type="Pfam" id="PF00571">
    <property type="entry name" value="CBS"/>
    <property type="match status" value="2"/>
</dbReference>
<feature type="domain" description="CBS" evidence="11">
    <location>
        <begin position="274"/>
        <end position="331"/>
    </location>
</feature>
<dbReference type="PROSITE" id="PS51371">
    <property type="entry name" value="CBS"/>
    <property type="match status" value="2"/>
</dbReference>
<evidence type="ECO:0000256" key="1">
    <source>
        <dbReference type="ARBA" id="ARBA00004651"/>
    </source>
</evidence>
<evidence type="ECO:0000256" key="6">
    <source>
        <dbReference type="ARBA" id="ARBA00022989"/>
    </source>
</evidence>
<dbReference type="Gene3D" id="3.10.580.10">
    <property type="entry name" value="CBS-domain"/>
    <property type="match status" value="1"/>
</dbReference>
<dbReference type="CDD" id="cd04590">
    <property type="entry name" value="CBS_pair_CorC_HlyC_assoc"/>
    <property type="match status" value="1"/>
</dbReference>
<gene>
    <name evidence="12" type="ORF">P8935_07590</name>
</gene>
<evidence type="ECO:0000256" key="7">
    <source>
        <dbReference type="ARBA" id="ARBA00023122"/>
    </source>
</evidence>
<proteinExistence type="inferred from homology"/>
<evidence type="ECO:0000256" key="8">
    <source>
        <dbReference type="ARBA" id="ARBA00023136"/>
    </source>
</evidence>
<feature type="transmembrane region" description="Helical" evidence="10">
    <location>
        <begin position="94"/>
        <end position="115"/>
    </location>
</feature>
<evidence type="ECO:0000256" key="5">
    <source>
        <dbReference type="ARBA" id="ARBA00022737"/>
    </source>
</evidence>
<keyword evidence="5" id="KW-0677">Repeat</keyword>
<dbReference type="SUPFAM" id="SSF54631">
    <property type="entry name" value="CBS-domain pair"/>
    <property type="match status" value="1"/>
</dbReference>
<dbReference type="InterPro" id="IPR016169">
    <property type="entry name" value="FAD-bd_PCMH_sub2"/>
</dbReference>
<feature type="domain" description="CBS" evidence="11">
    <location>
        <begin position="209"/>
        <end position="268"/>
    </location>
</feature>
<comment type="subcellular location">
    <subcellularLocation>
        <location evidence="1">Cell membrane</location>
        <topology evidence="1">Multi-pass membrane protein</topology>
    </subcellularLocation>
</comment>
<dbReference type="SUPFAM" id="SSF56176">
    <property type="entry name" value="FAD-binding/transporter-associated domain-like"/>
    <property type="match status" value="1"/>
</dbReference>
<dbReference type="Pfam" id="PF01595">
    <property type="entry name" value="CNNM"/>
    <property type="match status" value="1"/>
</dbReference>
<feature type="transmembrane region" description="Helical" evidence="10">
    <location>
        <begin position="58"/>
        <end position="82"/>
    </location>
</feature>
<dbReference type="SMART" id="SM01091">
    <property type="entry name" value="CorC_HlyC"/>
    <property type="match status" value="1"/>
</dbReference>
<dbReference type="InterPro" id="IPR002550">
    <property type="entry name" value="CNNM"/>
</dbReference>
<dbReference type="InterPro" id="IPR036318">
    <property type="entry name" value="FAD-bd_PCMH-like_sf"/>
</dbReference>
<evidence type="ECO:0000256" key="2">
    <source>
        <dbReference type="ARBA" id="ARBA00006337"/>
    </source>
</evidence>
<feature type="transmembrane region" description="Helical" evidence="10">
    <location>
        <begin position="135"/>
        <end position="153"/>
    </location>
</feature>
<name>A0AAU7DPI0_9BACT</name>
<accession>A0AAU7DPI0</accession>
<reference evidence="12" key="1">
    <citation type="submission" date="2023-03" db="EMBL/GenBank/DDBJ databases">
        <title>Edaphobacter sp.</title>
        <authorList>
            <person name="Huber K.J."/>
            <person name="Papendorf J."/>
            <person name="Pilke C."/>
            <person name="Bunk B."/>
            <person name="Sproeer C."/>
            <person name="Pester M."/>
        </authorList>
    </citation>
    <scope>NUCLEOTIDE SEQUENCE</scope>
    <source>
        <strain evidence="12">DSM 110680</strain>
    </source>
</reference>
<evidence type="ECO:0000256" key="4">
    <source>
        <dbReference type="ARBA" id="ARBA00022692"/>
    </source>
</evidence>
<dbReference type="InterPro" id="IPR044751">
    <property type="entry name" value="Ion_transp-like_CBS"/>
</dbReference>
<sequence>MSWLTITLLAFAALVDTFAAYISRLYSEFGKILPREVQDNLDEWEEKVEPLLGLTREHAALCATVLQQLTLAVFALAIGSVLFDRAPHVARPTYPEIAQAILVVVLAVVFCNQLLPSLLFTHTKGRWAARLVWPIRLLLWLMTPVTAIIRFFFSVASLAEKPVAEEDEPAPDVESLLEAGEEEGILEESDRELVRSAVEFGDKLVREVMTPRPQVFAVPQSITLERFLEMLKEHNFSRVPVYERTLDSITGIAFAHDLLQIADEEARIRTVSSIQHPAVFVPETKRGYELLREMQREKQHMRIVIDEYGGVAGLVTIEDLLEEIVGDIRDEHEKDAHIADPQEEPGGVWVVPGDFPVDELQRLFNLDLDVDERYEATTLGGLVSEIEGRIPLPGEVVLLDHSGLRIQVVASTDRRVDRLRIFPPAKEEATALP</sequence>
<dbReference type="InterPro" id="IPR046342">
    <property type="entry name" value="CBS_dom_sf"/>
</dbReference>
<dbReference type="RefSeq" id="WP_348264388.1">
    <property type="nucleotide sequence ID" value="NZ_CP121196.1"/>
</dbReference>
<dbReference type="PANTHER" id="PTHR22777:SF32">
    <property type="entry name" value="UPF0053 INNER MEMBRANE PROTEIN YFJD"/>
    <property type="match status" value="1"/>
</dbReference>
<evidence type="ECO:0000259" key="11">
    <source>
        <dbReference type="PROSITE" id="PS51371"/>
    </source>
</evidence>
<dbReference type="Gene3D" id="3.30.465.10">
    <property type="match status" value="1"/>
</dbReference>
<dbReference type="PANTHER" id="PTHR22777">
    <property type="entry name" value="HEMOLYSIN-RELATED"/>
    <property type="match status" value="1"/>
</dbReference>
<dbReference type="AlphaFoldDB" id="A0AAU7DPI0"/>
<keyword evidence="4 10" id="KW-0812">Transmembrane</keyword>
<dbReference type="InterPro" id="IPR005170">
    <property type="entry name" value="Transptr-assoc_dom"/>
</dbReference>
<dbReference type="GO" id="GO:0005886">
    <property type="term" value="C:plasma membrane"/>
    <property type="evidence" value="ECO:0007669"/>
    <property type="project" value="UniProtKB-SubCell"/>
</dbReference>
<dbReference type="GO" id="GO:0050660">
    <property type="term" value="F:flavin adenine dinucleotide binding"/>
    <property type="evidence" value="ECO:0007669"/>
    <property type="project" value="InterPro"/>
</dbReference>
<comment type="similarity">
    <text evidence="2">Belongs to the UPF0053 family.</text>
</comment>
<keyword evidence="3" id="KW-1003">Cell membrane</keyword>
<evidence type="ECO:0000313" key="12">
    <source>
        <dbReference type="EMBL" id="XBH19173.1"/>
    </source>
</evidence>
<evidence type="ECO:0000256" key="9">
    <source>
        <dbReference type="PROSITE-ProRule" id="PRU00703"/>
    </source>
</evidence>
<dbReference type="Pfam" id="PF03471">
    <property type="entry name" value="CorC_HlyC"/>
    <property type="match status" value="1"/>
</dbReference>
<protein>
    <submittedName>
        <fullName evidence="12">Hemolysin family protein</fullName>
    </submittedName>
</protein>
<keyword evidence="7 9" id="KW-0129">CBS domain</keyword>